<name>A0A1S1WYP1_9NEIS</name>
<dbReference type="RefSeq" id="WP_071115040.1">
    <property type="nucleotide sequence ID" value="NZ_MKCS01000001.1"/>
</dbReference>
<dbReference type="EMBL" id="MKCS01000001">
    <property type="protein sequence ID" value="OHX12066.1"/>
    <property type="molecule type" value="Genomic_DNA"/>
</dbReference>
<gene>
    <name evidence="1" type="ORF">BI347_00090</name>
</gene>
<dbReference type="OrthoDB" id="10013007at2"/>
<organism evidence="1 2">
    <name type="scientific">Chromobacterium sphagni</name>
    <dbReference type="NCBI Taxonomy" id="1903179"/>
    <lineage>
        <taxon>Bacteria</taxon>
        <taxon>Pseudomonadati</taxon>
        <taxon>Pseudomonadota</taxon>
        <taxon>Betaproteobacteria</taxon>
        <taxon>Neisseriales</taxon>
        <taxon>Chromobacteriaceae</taxon>
        <taxon>Chromobacterium</taxon>
    </lineage>
</organism>
<dbReference type="AlphaFoldDB" id="A0A1S1WYP1"/>
<dbReference type="STRING" id="1903179.BI347_00090"/>
<dbReference type="Proteomes" id="UP000180088">
    <property type="component" value="Unassembled WGS sequence"/>
</dbReference>
<comment type="caution">
    <text evidence="1">The sequence shown here is derived from an EMBL/GenBank/DDBJ whole genome shotgun (WGS) entry which is preliminary data.</text>
</comment>
<reference evidence="1 2" key="1">
    <citation type="submission" date="2016-09" db="EMBL/GenBank/DDBJ databases">
        <title>Chromobacterium muskegensis sp. nov., an insecticidal bacterium isolated from Sphagnum bogs.</title>
        <authorList>
            <person name="Sparks M.E."/>
            <person name="Blackburn M.B."/>
            <person name="Gundersen-Rindal D.E."/>
            <person name="Mitchell A."/>
            <person name="Farrar R."/>
            <person name="Kuhar D."/>
        </authorList>
    </citation>
    <scope>NUCLEOTIDE SEQUENCE [LARGE SCALE GENOMIC DNA]</scope>
    <source>
        <strain evidence="1 2">37-2</strain>
    </source>
</reference>
<proteinExistence type="predicted"/>
<accession>A0A1S1WYP1</accession>
<sequence>MAVSQAELRAALAVSALLPEERRWLEARLSAEERAKLARAVGQIDGQALGGVAARLEAGARAEPKDDAAWLGGHLSQALRAIVAEPAWMQKAIGQALGEALRAQLLNFAAESGPCRDKTDALRRNWAGSLPGAAPMLRDSLLRQLAQCAEAYPDEAPAAAASPAAPAGFWSRLKERWHG</sequence>
<evidence type="ECO:0000313" key="2">
    <source>
        <dbReference type="Proteomes" id="UP000180088"/>
    </source>
</evidence>
<evidence type="ECO:0000313" key="1">
    <source>
        <dbReference type="EMBL" id="OHX12066.1"/>
    </source>
</evidence>
<protein>
    <submittedName>
        <fullName evidence="1">Uncharacterized protein</fullName>
    </submittedName>
</protein>